<proteinExistence type="inferred from homology"/>
<accession>A0AAU9KI77</accession>
<comment type="subcellular location">
    <subcellularLocation>
        <location evidence="1">Nucleus</location>
        <location evidence="1">Nucleolus</location>
    </subcellularLocation>
</comment>
<keyword evidence="5" id="KW-0539">Nucleus</keyword>
<comment type="function">
    <text evidence="6">Involved in nucleolar processing of pre-18S ribosomal RNA. Has a role in the nuclear export of 40S pre-ribosomal subunit to the cytoplasm.</text>
</comment>
<comment type="caution">
    <text evidence="8">The sequence shown here is derived from an EMBL/GenBank/DDBJ whole genome shotgun (WGS) entry which is preliminary data.</text>
</comment>
<evidence type="ECO:0000256" key="1">
    <source>
        <dbReference type="ARBA" id="ARBA00004604"/>
    </source>
</evidence>
<protein>
    <recommendedName>
        <fullName evidence="10">Nucleolar protein 14</fullName>
    </recommendedName>
</protein>
<organism evidence="8 9">
    <name type="scientific">Blepharisma stoltei</name>
    <dbReference type="NCBI Taxonomy" id="1481888"/>
    <lineage>
        <taxon>Eukaryota</taxon>
        <taxon>Sar</taxon>
        <taxon>Alveolata</taxon>
        <taxon>Ciliophora</taxon>
        <taxon>Postciliodesmatophora</taxon>
        <taxon>Heterotrichea</taxon>
        <taxon>Heterotrichida</taxon>
        <taxon>Blepharismidae</taxon>
        <taxon>Blepharisma</taxon>
    </lineage>
</organism>
<evidence type="ECO:0000256" key="5">
    <source>
        <dbReference type="ARBA" id="ARBA00023242"/>
    </source>
</evidence>
<keyword evidence="4" id="KW-0698">rRNA processing</keyword>
<name>A0AAU9KI77_9CILI</name>
<evidence type="ECO:0000313" key="8">
    <source>
        <dbReference type="EMBL" id="CAG9335405.1"/>
    </source>
</evidence>
<dbReference type="Proteomes" id="UP001162131">
    <property type="component" value="Unassembled WGS sequence"/>
</dbReference>
<dbReference type="AlphaFoldDB" id="A0AAU9KI77"/>
<evidence type="ECO:0000256" key="3">
    <source>
        <dbReference type="ARBA" id="ARBA00022517"/>
    </source>
</evidence>
<evidence type="ECO:0000256" key="4">
    <source>
        <dbReference type="ARBA" id="ARBA00022552"/>
    </source>
</evidence>
<dbReference type="PANTHER" id="PTHR23183">
    <property type="entry name" value="NOP14"/>
    <property type="match status" value="1"/>
</dbReference>
<dbReference type="GO" id="GO:0030490">
    <property type="term" value="P:maturation of SSU-rRNA"/>
    <property type="evidence" value="ECO:0007669"/>
    <property type="project" value="TreeGrafter"/>
</dbReference>
<comment type="similarity">
    <text evidence="2">Belongs to the NOP14 family.</text>
</comment>
<dbReference type="Pfam" id="PF04147">
    <property type="entry name" value="Nop14"/>
    <property type="match status" value="1"/>
</dbReference>
<reference evidence="8" key="1">
    <citation type="submission" date="2021-09" db="EMBL/GenBank/DDBJ databases">
        <authorList>
            <consortium name="AG Swart"/>
            <person name="Singh M."/>
            <person name="Singh A."/>
            <person name="Seah K."/>
            <person name="Emmerich C."/>
        </authorList>
    </citation>
    <scope>NUCLEOTIDE SEQUENCE</scope>
    <source>
        <strain evidence="8">ATCC30299</strain>
    </source>
</reference>
<evidence type="ECO:0008006" key="10">
    <source>
        <dbReference type="Google" id="ProtNLM"/>
    </source>
</evidence>
<feature type="region of interest" description="Disordered" evidence="7">
    <location>
        <begin position="577"/>
        <end position="606"/>
    </location>
</feature>
<sequence>MGKKLGVKRNRGKKFVYKEKETVDIPKKVKSKSIFRDKRLGEKNENLGKEEKYLIRFQKERELVSRRNQKFELDDTITLTHKGVKLEDLADDYVEDYDVVQSDEEDLEKPKKHQKIDDDLVNEEHFGMGGGHKSKKDAYAEIIEKSKQHKMLRQKEKDENNEIMRDIDMNLGEITQKLKFKDKTRPADEDEYDKLIDEIRMDNTLHSANVISEETAEILEKKEELEKLGENWEIPQEYEEFAQKMGKKPLESLEKMKLWNKAYKRASRDKLQKILEHSLRFLALNWDLEKEFKKNNYDEIIKFFYELCKDYPYASEQTCLELTTELGKELSLNLIAFFHISGLLFDINLADTLSSILTDMASQLFIYFPFLDKLQTRNFLLLAKVYIDIWLTPNNFYSPECTRGLLRVFQNLGQQPYNEEFNLKLLFSDLTDSNLHTMASDLFTVIQKSFSNEPAFSLILSQFLPFLDKSLNISCEPVTNPIKFKIEKPQEIETFEPFILDRITSVKQAKDPNKVLTETDKLKMQTKKATKLTKKVLQKETEVEVSEKFTENKLRQQGKEQKQNKVRSMLDEMQAEYKKLQTTNELKKEKKKRKGRMAGNKTESHR</sequence>
<keyword evidence="9" id="KW-1185">Reference proteome</keyword>
<dbReference type="PANTHER" id="PTHR23183:SF0">
    <property type="entry name" value="NUCLEOLAR PROTEIN 14"/>
    <property type="match status" value="1"/>
</dbReference>
<dbReference type="GO" id="GO:0030692">
    <property type="term" value="C:Noc4p-Nop14p complex"/>
    <property type="evidence" value="ECO:0007669"/>
    <property type="project" value="TreeGrafter"/>
</dbReference>
<evidence type="ECO:0000256" key="7">
    <source>
        <dbReference type="SAM" id="MobiDB-lite"/>
    </source>
</evidence>
<gene>
    <name evidence="8" type="ORF">BSTOLATCC_MIC63878</name>
</gene>
<keyword evidence="3" id="KW-0690">Ribosome biogenesis</keyword>
<dbReference type="GO" id="GO:0032040">
    <property type="term" value="C:small-subunit processome"/>
    <property type="evidence" value="ECO:0007669"/>
    <property type="project" value="InterPro"/>
</dbReference>
<dbReference type="InterPro" id="IPR007276">
    <property type="entry name" value="Nop14"/>
</dbReference>
<evidence type="ECO:0000256" key="6">
    <source>
        <dbReference type="ARBA" id="ARBA00024695"/>
    </source>
</evidence>
<dbReference type="EMBL" id="CAJZBQ010000062">
    <property type="protein sequence ID" value="CAG9335405.1"/>
    <property type="molecule type" value="Genomic_DNA"/>
</dbReference>
<evidence type="ECO:0000256" key="2">
    <source>
        <dbReference type="ARBA" id="ARBA00007466"/>
    </source>
</evidence>
<evidence type="ECO:0000313" key="9">
    <source>
        <dbReference type="Proteomes" id="UP001162131"/>
    </source>
</evidence>